<proteinExistence type="predicted"/>
<evidence type="ECO:0000259" key="1">
    <source>
        <dbReference type="Pfam" id="PF24696"/>
    </source>
</evidence>
<evidence type="ECO:0000313" key="3">
    <source>
        <dbReference type="Proteomes" id="UP001519295"/>
    </source>
</evidence>
<organism evidence="2 3">
    <name type="scientific">Pseudonocardia parietis</name>
    <dbReference type="NCBI Taxonomy" id="570936"/>
    <lineage>
        <taxon>Bacteria</taxon>
        <taxon>Bacillati</taxon>
        <taxon>Actinomycetota</taxon>
        <taxon>Actinomycetes</taxon>
        <taxon>Pseudonocardiales</taxon>
        <taxon>Pseudonocardiaceae</taxon>
        <taxon>Pseudonocardia</taxon>
    </lineage>
</organism>
<dbReference type="Pfam" id="PF24696">
    <property type="entry name" value="UGSC"/>
    <property type="match status" value="1"/>
</dbReference>
<protein>
    <recommendedName>
        <fullName evidence="1">UGSC-like domain-containing protein</fullName>
    </recommendedName>
</protein>
<keyword evidence="3" id="KW-1185">Reference proteome</keyword>
<dbReference type="RefSeq" id="WP_210027869.1">
    <property type="nucleotide sequence ID" value="NZ_JAGINU010000001.1"/>
</dbReference>
<comment type="caution">
    <text evidence="2">The sequence shown here is derived from an EMBL/GenBank/DDBJ whole genome shotgun (WGS) entry which is preliminary data.</text>
</comment>
<feature type="domain" description="UGSC-like" evidence="1">
    <location>
        <begin position="13"/>
        <end position="180"/>
    </location>
</feature>
<dbReference type="Proteomes" id="UP001519295">
    <property type="component" value="Unassembled WGS sequence"/>
</dbReference>
<sequence>MTVDVVADQASLEVVDPTADKSSSTGTALAPRLTTLNGKVLGLLSNSKPNADVALNAAAQKIRETFPEMEIRHYAGSIRFEAALLQQAISECDALIGATADCGACTSWLIHDGAQAEKGGVPQVTIVARGFERDTGTSAQVFGVPELQYVVVPRVFTALTAEQATEQVLPVVEEIIEKLTADPSSVAAGDGDGEVLEVAEDEVAREAQESYTFRGAGVAEVYEQFNDFFVEQDFGDGQPLIPPTRERVEELVAAQGRPRDEVILSIPPAHGPGTLEKIAVNAAMAGVKPRELPVVIAALKAIHDCPPPMNLSVLMSTGAFAPVVVVNGPIVKALGINDGRSPLGPGKNNVVGQRIGRAIGLALRNLGQWIPGKMDLDTIGTVRKNIQVIGENSDESPWEPYQVNRGFRPDDSTVTVVHTVGEWDLGSNHGTVPRRLASIAARTPTATQVGFMTSTLGGLEGNEDGLFYLLPPETAKRFAAAGMDKRSVQRYLLHNIRPRISDVIAPFHDFRDRGLVRPEWQWMFELSPEEQRSQTIQAFLDPSTINIIVAGHGTTKEFLFGTMTPPITGKVNAIA</sequence>
<dbReference type="EMBL" id="JAGINU010000001">
    <property type="protein sequence ID" value="MBP2367711.1"/>
    <property type="molecule type" value="Genomic_DNA"/>
</dbReference>
<evidence type="ECO:0000313" key="2">
    <source>
        <dbReference type="EMBL" id="MBP2367711.1"/>
    </source>
</evidence>
<accession>A0ABS4VUW7</accession>
<dbReference type="InterPro" id="IPR057767">
    <property type="entry name" value="UGSC-like_dom"/>
</dbReference>
<name>A0ABS4VUW7_9PSEU</name>
<reference evidence="2 3" key="1">
    <citation type="submission" date="2021-03" db="EMBL/GenBank/DDBJ databases">
        <title>Sequencing the genomes of 1000 actinobacteria strains.</title>
        <authorList>
            <person name="Klenk H.-P."/>
        </authorList>
    </citation>
    <scope>NUCLEOTIDE SEQUENCE [LARGE SCALE GENOMIC DNA]</scope>
    <source>
        <strain evidence="2 3">DSM 45256</strain>
    </source>
</reference>
<gene>
    <name evidence="2" type="ORF">JOF36_003407</name>
</gene>